<dbReference type="Gene3D" id="1.20.120.160">
    <property type="entry name" value="HPT domain"/>
    <property type="match status" value="1"/>
</dbReference>
<feature type="modified residue" description="Phosphohistidine" evidence="1">
    <location>
        <position position="62"/>
    </location>
</feature>
<comment type="caution">
    <text evidence="3">The sequence shown here is derived from an EMBL/GenBank/DDBJ whole genome shotgun (WGS) entry which is preliminary data.</text>
</comment>
<dbReference type="InterPro" id="IPR036641">
    <property type="entry name" value="HPT_dom_sf"/>
</dbReference>
<evidence type="ECO:0000259" key="2">
    <source>
        <dbReference type="PROSITE" id="PS50894"/>
    </source>
</evidence>
<feature type="domain" description="HPt" evidence="2">
    <location>
        <begin position="23"/>
        <end position="124"/>
    </location>
</feature>
<dbReference type="Proteomes" id="UP000295499">
    <property type="component" value="Unassembled WGS sequence"/>
</dbReference>
<keyword evidence="1" id="KW-0597">Phosphoprotein</keyword>
<reference evidence="3 4" key="1">
    <citation type="submission" date="2019-03" db="EMBL/GenBank/DDBJ databases">
        <title>Genomic Encyclopedia of Archaeal and Bacterial Type Strains, Phase II (KMG-II): from individual species to whole genera.</title>
        <authorList>
            <person name="Goeker M."/>
        </authorList>
    </citation>
    <scope>NUCLEOTIDE SEQUENCE [LARGE SCALE GENOMIC DNA]</scope>
    <source>
        <strain evidence="3 4">DSM 19034</strain>
    </source>
</reference>
<dbReference type="GO" id="GO:0004672">
    <property type="term" value="F:protein kinase activity"/>
    <property type="evidence" value="ECO:0007669"/>
    <property type="project" value="UniProtKB-ARBA"/>
</dbReference>
<protein>
    <submittedName>
        <fullName evidence="3">HPt (Histidine-containing phosphotransfer) domain-containing protein</fullName>
    </submittedName>
</protein>
<sequence>MIDKERNLTPLDLTYLRDMSGNSIEFMIEMIDMFKQQTPLYIDDLEQALFERNWAKVSSFAHKIKPTFAYVGREDAKDHMQMMEHNARDLNDVEELATAFKELTEFTKVLYAQLDAAKADLEKQL</sequence>
<dbReference type="SUPFAM" id="SSF47226">
    <property type="entry name" value="Histidine-containing phosphotransfer domain, HPT domain"/>
    <property type="match status" value="1"/>
</dbReference>
<evidence type="ECO:0000256" key="1">
    <source>
        <dbReference type="PROSITE-ProRule" id="PRU00110"/>
    </source>
</evidence>
<dbReference type="Pfam" id="PF01627">
    <property type="entry name" value="Hpt"/>
    <property type="match status" value="1"/>
</dbReference>
<name>A0A4R6IL06_9SPHI</name>
<dbReference type="InterPro" id="IPR008207">
    <property type="entry name" value="Sig_transdc_His_kin_Hpt_dom"/>
</dbReference>
<proteinExistence type="predicted"/>
<dbReference type="OrthoDB" id="982275at2"/>
<dbReference type="GO" id="GO:0000160">
    <property type="term" value="P:phosphorelay signal transduction system"/>
    <property type="evidence" value="ECO:0007669"/>
    <property type="project" value="InterPro"/>
</dbReference>
<gene>
    <name evidence="3" type="ORF">CLV32_1731</name>
</gene>
<dbReference type="PROSITE" id="PS50894">
    <property type="entry name" value="HPT"/>
    <property type="match status" value="1"/>
</dbReference>
<dbReference type="AlphaFoldDB" id="A0A4R6IL06"/>
<organism evidence="3 4">
    <name type="scientific">Pedobacter duraquae</name>
    <dbReference type="NCBI Taxonomy" id="425511"/>
    <lineage>
        <taxon>Bacteria</taxon>
        <taxon>Pseudomonadati</taxon>
        <taxon>Bacteroidota</taxon>
        <taxon>Sphingobacteriia</taxon>
        <taxon>Sphingobacteriales</taxon>
        <taxon>Sphingobacteriaceae</taxon>
        <taxon>Pedobacter</taxon>
    </lineage>
</organism>
<dbReference type="RefSeq" id="WP_133554373.1">
    <property type="nucleotide sequence ID" value="NZ_SNWM01000002.1"/>
</dbReference>
<accession>A0A4R6IL06</accession>
<keyword evidence="4" id="KW-1185">Reference proteome</keyword>
<evidence type="ECO:0000313" key="4">
    <source>
        <dbReference type="Proteomes" id="UP000295499"/>
    </source>
</evidence>
<evidence type="ECO:0000313" key="3">
    <source>
        <dbReference type="EMBL" id="TDO22747.1"/>
    </source>
</evidence>
<dbReference type="EMBL" id="SNWM01000002">
    <property type="protein sequence ID" value="TDO22747.1"/>
    <property type="molecule type" value="Genomic_DNA"/>
</dbReference>